<gene>
    <name evidence="1" type="ORF">HMPREF9446_03904</name>
</gene>
<evidence type="ECO:0000313" key="2">
    <source>
        <dbReference type="Proteomes" id="UP000003416"/>
    </source>
</evidence>
<organism evidence="1 2">
    <name type="scientific">Bacteroides fluxus YIT 12057</name>
    <dbReference type="NCBI Taxonomy" id="763034"/>
    <lineage>
        <taxon>Bacteria</taxon>
        <taxon>Pseudomonadati</taxon>
        <taxon>Bacteroidota</taxon>
        <taxon>Bacteroidia</taxon>
        <taxon>Bacteroidales</taxon>
        <taxon>Bacteroidaceae</taxon>
        <taxon>Bacteroides</taxon>
    </lineage>
</organism>
<dbReference type="HOGENOM" id="CLU_099345_0_0_10"/>
<name>F3PYU6_9BACE</name>
<evidence type="ECO:0000313" key="1">
    <source>
        <dbReference type="EMBL" id="EGF49269.1"/>
    </source>
</evidence>
<dbReference type="eggNOG" id="ENOG50312P8">
    <property type="taxonomic scope" value="Bacteria"/>
</dbReference>
<accession>F3PYU6</accession>
<dbReference type="STRING" id="763034.HMPREF9446_03904"/>
<protein>
    <submittedName>
        <fullName evidence="1">Conserved domain protein</fullName>
    </submittedName>
</protein>
<dbReference type="EMBL" id="AFBN01000115">
    <property type="protein sequence ID" value="EGF49269.1"/>
    <property type="molecule type" value="Genomic_DNA"/>
</dbReference>
<keyword evidence="2" id="KW-1185">Reference proteome</keyword>
<dbReference type="AlphaFoldDB" id="F3PYU6"/>
<sequence>MGSLFVILPDKVVREEGLAASRRSEYELVAVGDDSLPHGQVADVQVDRNTAPAVCHADAERTGRAAVVRLRGKQADGLLQEGMETFLGRKVTGISGNARPVEYGGVNRVVTGDAAHQGKLASGIVLDAPEFLAVIRPGQHVAVAAYGKQSLGMGFVQKHFRPFMVDGIAPAVPGQGQHVA</sequence>
<dbReference type="Proteomes" id="UP000003416">
    <property type="component" value="Unassembled WGS sequence"/>
</dbReference>
<reference evidence="1 2" key="1">
    <citation type="submission" date="2011-02" db="EMBL/GenBank/DDBJ databases">
        <authorList>
            <person name="Weinstock G."/>
            <person name="Sodergren E."/>
            <person name="Clifton S."/>
            <person name="Fulton L."/>
            <person name="Fulton B."/>
            <person name="Courtney L."/>
            <person name="Fronick C."/>
            <person name="Harrison M."/>
            <person name="Strong C."/>
            <person name="Farmer C."/>
            <person name="Delahaunty K."/>
            <person name="Markovic C."/>
            <person name="Hall O."/>
            <person name="Minx P."/>
            <person name="Tomlinson C."/>
            <person name="Mitreva M."/>
            <person name="Hou S."/>
            <person name="Chen J."/>
            <person name="Wollam A."/>
            <person name="Pepin K.H."/>
            <person name="Johnson M."/>
            <person name="Bhonagiri V."/>
            <person name="Zhang X."/>
            <person name="Suruliraj S."/>
            <person name="Warren W."/>
            <person name="Chinwalla A."/>
            <person name="Mardis E.R."/>
            <person name="Wilson R.K."/>
        </authorList>
    </citation>
    <scope>NUCLEOTIDE SEQUENCE [LARGE SCALE GENOMIC DNA]</scope>
    <source>
        <strain evidence="1 2">YIT 12057</strain>
    </source>
</reference>
<comment type="caution">
    <text evidence="1">The sequence shown here is derived from an EMBL/GenBank/DDBJ whole genome shotgun (WGS) entry which is preliminary data.</text>
</comment>
<proteinExistence type="predicted"/>